<evidence type="ECO:0000259" key="2">
    <source>
        <dbReference type="PROSITE" id="PS50110"/>
    </source>
</evidence>
<keyword evidence="1" id="KW-0597">Phosphoprotein</keyword>
<dbReference type="PANTHER" id="PTHR45566">
    <property type="entry name" value="HTH-TYPE TRANSCRIPTIONAL REGULATOR YHJB-RELATED"/>
    <property type="match status" value="1"/>
</dbReference>
<dbReference type="AlphaFoldDB" id="A0A1G9EEP2"/>
<organism evidence="3 4">
    <name type="scientific">Catalinimonas alkaloidigena</name>
    <dbReference type="NCBI Taxonomy" id="1075417"/>
    <lineage>
        <taxon>Bacteria</taxon>
        <taxon>Pseudomonadati</taxon>
        <taxon>Bacteroidota</taxon>
        <taxon>Cytophagia</taxon>
        <taxon>Cytophagales</taxon>
        <taxon>Catalimonadaceae</taxon>
        <taxon>Catalinimonas</taxon>
    </lineage>
</organism>
<proteinExistence type="predicted"/>
<evidence type="ECO:0000313" key="4">
    <source>
        <dbReference type="Proteomes" id="UP000198510"/>
    </source>
</evidence>
<dbReference type="EMBL" id="FNFO01000003">
    <property type="protein sequence ID" value="SDK74630.1"/>
    <property type="molecule type" value="Genomic_DNA"/>
</dbReference>
<dbReference type="InterPro" id="IPR001789">
    <property type="entry name" value="Sig_transdc_resp-reg_receiver"/>
</dbReference>
<dbReference type="Pfam" id="PF00072">
    <property type="entry name" value="Response_reg"/>
    <property type="match status" value="1"/>
</dbReference>
<accession>A0A1G9EEP2</accession>
<dbReference type="Proteomes" id="UP000198510">
    <property type="component" value="Unassembled WGS sequence"/>
</dbReference>
<dbReference type="InterPro" id="IPR011006">
    <property type="entry name" value="CheY-like_superfamily"/>
</dbReference>
<sequence>MLLGGLISRVAMAEGLKVVGSASTAEGTLEWLQKHPVDLIVIDDKVPDQEYHQFLKAAQRLCPHVKLLLMGQEKDPLEVEKLLAQGLSGYMLRQDAHDRLVAAIYAIGQGERYLSPQLQSR</sequence>
<evidence type="ECO:0000256" key="1">
    <source>
        <dbReference type="PROSITE-ProRule" id="PRU00169"/>
    </source>
</evidence>
<dbReference type="PROSITE" id="PS50110">
    <property type="entry name" value="RESPONSE_REGULATORY"/>
    <property type="match status" value="1"/>
</dbReference>
<dbReference type="InterPro" id="IPR051015">
    <property type="entry name" value="EvgA-like"/>
</dbReference>
<dbReference type="SUPFAM" id="SSF52172">
    <property type="entry name" value="CheY-like"/>
    <property type="match status" value="1"/>
</dbReference>
<dbReference type="PANTHER" id="PTHR45566:SF2">
    <property type="entry name" value="NARL SUBFAMILY"/>
    <property type="match status" value="1"/>
</dbReference>
<reference evidence="3 4" key="1">
    <citation type="submission" date="2016-10" db="EMBL/GenBank/DDBJ databases">
        <authorList>
            <person name="de Groot N.N."/>
        </authorList>
    </citation>
    <scope>NUCLEOTIDE SEQUENCE [LARGE SCALE GENOMIC DNA]</scope>
    <source>
        <strain evidence="3 4">DSM 25186</strain>
    </source>
</reference>
<dbReference type="STRING" id="1075417.SAMN05421823_103447"/>
<feature type="modified residue" description="4-aspartylphosphate" evidence="1">
    <location>
        <position position="43"/>
    </location>
</feature>
<dbReference type="Gene3D" id="3.40.50.2300">
    <property type="match status" value="1"/>
</dbReference>
<protein>
    <submittedName>
        <fullName evidence="3">Response regulator receiver domain-containing protein</fullName>
    </submittedName>
</protein>
<name>A0A1G9EEP2_9BACT</name>
<dbReference type="GO" id="GO:0000160">
    <property type="term" value="P:phosphorelay signal transduction system"/>
    <property type="evidence" value="ECO:0007669"/>
    <property type="project" value="InterPro"/>
</dbReference>
<gene>
    <name evidence="3" type="ORF">SAMN05421823_103447</name>
</gene>
<feature type="domain" description="Response regulatory" evidence="2">
    <location>
        <begin position="1"/>
        <end position="108"/>
    </location>
</feature>
<evidence type="ECO:0000313" key="3">
    <source>
        <dbReference type="EMBL" id="SDK74630.1"/>
    </source>
</evidence>
<keyword evidence="4" id="KW-1185">Reference proteome</keyword>